<keyword evidence="3" id="KW-0378">Hydrolase</keyword>
<dbReference type="PANTHER" id="PTHR11575">
    <property type="entry name" value="5'-NUCLEOTIDASE-RELATED"/>
    <property type="match status" value="1"/>
</dbReference>
<organism evidence="6 7">
    <name type="scientific">Yoonia sediminilitoris</name>
    <dbReference type="NCBI Taxonomy" id="1286148"/>
    <lineage>
        <taxon>Bacteria</taxon>
        <taxon>Pseudomonadati</taxon>
        <taxon>Pseudomonadota</taxon>
        <taxon>Alphaproteobacteria</taxon>
        <taxon>Rhodobacterales</taxon>
        <taxon>Paracoccaceae</taxon>
        <taxon>Yoonia</taxon>
    </lineage>
</organism>
<dbReference type="InterPro" id="IPR036907">
    <property type="entry name" value="5'-Nucleotdase_C_sf"/>
</dbReference>
<dbReference type="SUPFAM" id="SSF55816">
    <property type="entry name" value="5'-nucleotidase (syn. UDP-sugar hydrolase), C-terminal domain"/>
    <property type="match status" value="1"/>
</dbReference>
<evidence type="ECO:0000256" key="1">
    <source>
        <dbReference type="ARBA" id="ARBA00006654"/>
    </source>
</evidence>
<evidence type="ECO:0000259" key="5">
    <source>
        <dbReference type="Pfam" id="PF02872"/>
    </source>
</evidence>
<dbReference type="Gene3D" id="3.60.21.10">
    <property type="match status" value="1"/>
</dbReference>
<dbReference type="EMBL" id="QBUD01000017">
    <property type="protein sequence ID" value="PUB10664.1"/>
    <property type="molecule type" value="Genomic_DNA"/>
</dbReference>
<dbReference type="AlphaFoldDB" id="A0A2T6K7K2"/>
<feature type="domain" description="Calcineurin-like phosphoesterase" evidence="4">
    <location>
        <begin position="23"/>
        <end position="257"/>
    </location>
</feature>
<dbReference type="InterPro" id="IPR029052">
    <property type="entry name" value="Metallo-depent_PP-like"/>
</dbReference>
<protein>
    <submittedName>
        <fullName evidence="6">2',3'-cyclic-nucleotide 2'-phosphodiesterase/3'-nucleotidase</fullName>
    </submittedName>
</protein>
<keyword evidence="2" id="KW-0732">Signal</keyword>
<gene>
    <name evidence="6" type="ORF">C8N45_1178</name>
</gene>
<proteinExistence type="inferred from homology"/>
<evidence type="ECO:0000256" key="3">
    <source>
        <dbReference type="RuleBase" id="RU362119"/>
    </source>
</evidence>
<dbReference type="Gene3D" id="3.90.780.10">
    <property type="entry name" value="5'-Nucleotidase, C-terminal domain"/>
    <property type="match status" value="1"/>
</dbReference>
<dbReference type="Pfam" id="PF00149">
    <property type="entry name" value="Metallophos"/>
    <property type="match status" value="1"/>
</dbReference>
<dbReference type="GO" id="GO:0046872">
    <property type="term" value="F:metal ion binding"/>
    <property type="evidence" value="ECO:0007669"/>
    <property type="project" value="InterPro"/>
</dbReference>
<evidence type="ECO:0000313" key="6">
    <source>
        <dbReference type="EMBL" id="PUB10664.1"/>
    </source>
</evidence>
<dbReference type="OrthoDB" id="9803927at2"/>
<dbReference type="InterPro" id="IPR006179">
    <property type="entry name" value="5_nucleotidase/apyrase"/>
</dbReference>
<keyword evidence="3" id="KW-0547">Nucleotide-binding</keyword>
<comment type="caution">
    <text evidence="6">The sequence shown here is derived from an EMBL/GenBank/DDBJ whole genome shotgun (WGS) entry which is preliminary data.</text>
</comment>
<dbReference type="GO" id="GO:0000166">
    <property type="term" value="F:nucleotide binding"/>
    <property type="evidence" value="ECO:0007669"/>
    <property type="project" value="UniProtKB-KW"/>
</dbReference>
<sequence>MVSELVLSGQSARVDGCPTARLRLLETTDLHMQLLAYDYFSDAPDYRSGLVQLAETISAYKNDPAMPCLLFDNGDFIQGNPLADFLVESESTMTTHPMIAALNTLQYDAVTLGNHEFNYGLQFLQNALKNAEFPVVCANVAELTPPRIATDFSIIARELACDDGQTRTIRIGVTGFVTPQITDWDNANLAGQIETTDIVDAARAVVPRIKAAGADIIVALCHSGIGAADHTPRMENAAVPLAEVAGIDVVMTGHTHELFPGNNEHRSTAVDAKAGTLHGKPAVMAGFFGKWLGVIDLMLGWDQNTWHIKDHQCYLRPCNGSDKTSGPLQEKLSGLVESAHAATVAHIRRPIAQTSEAIHSYFANIGPDGAQRLLSDAQRAFVTTALERTAHAGTPVLSATAPYRFGGRAGPGHFIHIPPGPLTLRDAAAIYPFANKLCAVKRNGAQIQEWLERAASYYSQIVPGRHDQALLDCDRAGYNSDTLVGLTYEIDLSSPAAYTADGARTGSDTKRIRNLCYGGMPVKADDCFIVATNSYRTNGGGGFEGAPKADIVFETSQSTRDILIEYLQRSDTIRIRESHTWSFAHLPNTSAVFNSAPAAKHHLVDGISHIGPGTDGFDLFRITF</sequence>
<reference evidence="6 7" key="1">
    <citation type="submission" date="2018-04" db="EMBL/GenBank/DDBJ databases">
        <title>Genomic Encyclopedia of Archaeal and Bacterial Type Strains, Phase II (KMG-II): from individual species to whole genera.</title>
        <authorList>
            <person name="Goeker M."/>
        </authorList>
    </citation>
    <scope>NUCLEOTIDE SEQUENCE [LARGE SCALE GENOMIC DNA]</scope>
    <source>
        <strain evidence="6 7">DSM 29955</strain>
    </source>
</reference>
<dbReference type="SUPFAM" id="SSF56300">
    <property type="entry name" value="Metallo-dependent phosphatases"/>
    <property type="match status" value="1"/>
</dbReference>
<dbReference type="PANTHER" id="PTHR11575:SF6">
    <property type="entry name" value="2',3'-CYCLIC-NUCLEOTIDE 2'-PHOSPHODIESTERASE_3'-NUCLEOTIDASE"/>
    <property type="match status" value="1"/>
</dbReference>
<dbReference type="PROSITE" id="PS00786">
    <property type="entry name" value="5_NUCLEOTIDASE_2"/>
    <property type="match status" value="1"/>
</dbReference>
<dbReference type="InterPro" id="IPR004843">
    <property type="entry name" value="Calcineurin-like_PHP"/>
</dbReference>
<dbReference type="RefSeq" id="WP_108388472.1">
    <property type="nucleotide sequence ID" value="NZ_QBUD01000017.1"/>
</dbReference>
<keyword evidence="7" id="KW-1185">Reference proteome</keyword>
<evidence type="ECO:0000256" key="2">
    <source>
        <dbReference type="ARBA" id="ARBA00022729"/>
    </source>
</evidence>
<dbReference type="InterPro" id="IPR008334">
    <property type="entry name" value="5'-Nucleotdase_C"/>
</dbReference>
<dbReference type="GO" id="GO:0030288">
    <property type="term" value="C:outer membrane-bounded periplasmic space"/>
    <property type="evidence" value="ECO:0007669"/>
    <property type="project" value="TreeGrafter"/>
</dbReference>
<dbReference type="NCBIfam" id="NF006938">
    <property type="entry name" value="PRK09420.1"/>
    <property type="match status" value="1"/>
</dbReference>
<dbReference type="PRINTS" id="PR01607">
    <property type="entry name" value="APYRASEFAMLY"/>
</dbReference>
<evidence type="ECO:0000259" key="4">
    <source>
        <dbReference type="Pfam" id="PF00149"/>
    </source>
</evidence>
<dbReference type="GO" id="GO:0016788">
    <property type="term" value="F:hydrolase activity, acting on ester bonds"/>
    <property type="evidence" value="ECO:0007669"/>
    <property type="project" value="InterPro"/>
</dbReference>
<dbReference type="Pfam" id="PF02872">
    <property type="entry name" value="5_nucleotid_C"/>
    <property type="match status" value="1"/>
</dbReference>
<dbReference type="Proteomes" id="UP000244523">
    <property type="component" value="Unassembled WGS sequence"/>
</dbReference>
<feature type="domain" description="5'-Nucleotidase C-terminal" evidence="5">
    <location>
        <begin position="369"/>
        <end position="544"/>
    </location>
</feature>
<dbReference type="InterPro" id="IPR006146">
    <property type="entry name" value="5'-Nucleotdase_CS"/>
</dbReference>
<dbReference type="GO" id="GO:0009166">
    <property type="term" value="P:nucleotide catabolic process"/>
    <property type="evidence" value="ECO:0007669"/>
    <property type="project" value="InterPro"/>
</dbReference>
<comment type="similarity">
    <text evidence="1 3">Belongs to the 5'-nucleotidase family.</text>
</comment>
<evidence type="ECO:0000313" key="7">
    <source>
        <dbReference type="Proteomes" id="UP000244523"/>
    </source>
</evidence>
<accession>A0A2T6K7K2</accession>
<name>A0A2T6K7K2_9RHOB</name>